<keyword evidence="6 9" id="KW-0288">FMN</keyword>
<feature type="binding site" evidence="9">
    <location>
        <begin position="245"/>
        <end position="246"/>
    </location>
    <ligand>
        <name>FMN</name>
        <dbReference type="ChEBI" id="CHEBI:58210"/>
    </ligand>
</feature>
<dbReference type="GO" id="GO:0006207">
    <property type="term" value="P:'de novo' pyrimidine nucleobase biosynthetic process"/>
    <property type="evidence" value="ECO:0007669"/>
    <property type="project" value="InterPro"/>
</dbReference>
<dbReference type="Gene3D" id="3.20.20.70">
    <property type="entry name" value="Aldolase class I"/>
    <property type="match status" value="1"/>
</dbReference>
<evidence type="ECO:0000256" key="7">
    <source>
        <dbReference type="ARBA" id="ARBA00022975"/>
    </source>
</evidence>
<feature type="binding site" evidence="9">
    <location>
        <begin position="267"/>
        <end position="268"/>
    </location>
    <ligand>
        <name>FMN</name>
        <dbReference type="ChEBI" id="CHEBI:58210"/>
    </ligand>
</feature>
<evidence type="ECO:0000256" key="4">
    <source>
        <dbReference type="ARBA" id="ARBA00022490"/>
    </source>
</evidence>
<feature type="binding site" evidence="9">
    <location>
        <begin position="194"/>
        <end position="195"/>
    </location>
    <ligand>
        <name>substrate</name>
    </ligand>
</feature>
<comment type="cofactor">
    <cofactor evidence="9">
        <name>FMN</name>
        <dbReference type="ChEBI" id="CHEBI:58210"/>
    </cofactor>
    <text evidence="9">Binds 1 FMN per subunit.</text>
</comment>
<feature type="binding site" evidence="9">
    <location>
        <position position="115"/>
    </location>
    <ligand>
        <name>substrate</name>
    </ligand>
</feature>
<protein>
    <recommendedName>
        <fullName evidence="9">Dihydroorotate dehydrogenase</fullName>
        <shortName evidence="9">DHOD</shortName>
        <shortName evidence="9">DHODase</shortName>
        <shortName evidence="9">DHOdehase</shortName>
        <ecNumber evidence="9">1.3.-.-</ecNumber>
    </recommendedName>
</protein>
<dbReference type="NCBIfam" id="NF005574">
    <property type="entry name" value="PRK07259.1"/>
    <property type="match status" value="1"/>
</dbReference>
<gene>
    <name evidence="9" type="primary">pyrD</name>
    <name evidence="11" type="ORF">COY52_09350</name>
</gene>
<evidence type="ECO:0000256" key="5">
    <source>
        <dbReference type="ARBA" id="ARBA00022630"/>
    </source>
</evidence>
<dbReference type="UniPathway" id="UPA00070"/>
<evidence type="ECO:0000256" key="9">
    <source>
        <dbReference type="HAMAP-Rule" id="MF_00224"/>
    </source>
</evidence>
<dbReference type="InterPro" id="IPR024920">
    <property type="entry name" value="Dihydroorotate_DH_1"/>
</dbReference>
<sequence length="306" mass="33438">MKNPVMCGSGTFAFGEEYAEFFDLKEMGAIVTKTITLKPRKGNPPPRIKETYSGMLNCIGLQNPGTEAFIRDKMPVLRKPGIPIIVSIGGETEQEYTDITRELKGVRGVSGIELNISCPNLHPHLSPLPSRERKEKERLRMFAQDEKAAAGVVRRVRRITRLPLIVKLSPNVTDIKIIARAVERAGADAVSLINTPLGMAINLEKRTPCLSNTTGGLSGPAIKPIALRMVREVYNTVRIPIIGMGGIMDARDALEFMVCGAKAVAVGTANFVNPRAIPEIIDGIRKYMVENRIKKIGLLVGSLKAK</sequence>
<dbReference type="InterPro" id="IPR050074">
    <property type="entry name" value="DHO_dehydrogenase"/>
</dbReference>
<evidence type="ECO:0000256" key="8">
    <source>
        <dbReference type="ARBA" id="ARBA00023002"/>
    </source>
</evidence>
<evidence type="ECO:0000256" key="3">
    <source>
        <dbReference type="ARBA" id="ARBA00008008"/>
    </source>
</evidence>
<evidence type="ECO:0000256" key="2">
    <source>
        <dbReference type="ARBA" id="ARBA00004725"/>
    </source>
</evidence>
<dbReference type="InterPro" id="IPR049622">
    <property type="entry name" value="Dihydroorotate_DH_I"/>
</dbReference>
<feature type="binding site" evidence="9">
    <location>
        <position position="167"/>
    </location>
    <ligand>
        <name>FMN</name>
        <dbReference type="ChEBI" id="CHEBI:58210"/>
    </ligand>
</feature>
<feature type="binding site" evidence="9">
    <location>
        <begin position="33"/>
        <end position="34"/>
    </location>
    <ligand>
        <name>FMN</name>
        <dbReference type="ChEBI" id="CHEBI:58210"/>
    </ligand>
</feature>
<dbReference type="EC" id="1.3.-.-" evidence="9"/>
<feature type="binding site" evidence="9">
    <location>
        <position position="219"/>
    </location>
    <ligand>
        <name>FMN</name>
        <dbReference type="ChEBI" id="CHEBI:58210"/>
    </ligand>
</feature>
<comment type="similarity">
    <text evidence="3 9">Belongs to the dihydroorotate dehydrogenase family. Type 1 subfamily.</text>
</comment>
<dbReference type="SUPFAM" id="SSF51395">
    <property type="entry name" value="FMN-linked oxidoreductases"/>
    <property type="match status" value="1"/>
</dbReference>
<evidence type="ECO:0000256" key="1">
    <source>
        <dbReference type="ARBA" id="ARBA00004496"/>
    </source>
</evidence>
<dbReference type="Pfam" id="PF01180">
    <property type="entry name" value="DHO_dh"/>
    <property type="match status" value="1"/>
</dbReference>
<evidence type="ECO:0000259" key="10">
    <source>
        <dbReference type="Pfam" id="PF01180"/>
    </source>
</evidence>
<feature type="active site" description="Nucleophile" evidence="9">
    <location>
        <position position="118"/>
    </location>
</feature>
<dbReference type="PROSITE" id="PS00911">
    <property type="entry name" value="DHODEHASE_1"/>
    <property type="match status" value="1"/>
</dbReference>
<keyword evidence="5 9" id="KW-0285">Flavoprotein</keyword>
<feature type="binding site" evidence="9">
    <location>
        <position position="9"/>
    </location>
    <ligand>
        <name>FMN</name>
        <dbReference type="ChEBI" id="CHEBI:58210"/>
    </ligand>
</feature>
<organism evidence="11 12">
    <name type="scientific">Candidatus Desantisbacteria bacterium CG_4_10_14_0_8_um_filter_48_22</name>
    <dbReference type="NCBI Taxonomy" id="1974543"/>
    <lineage>
        <taxon>Bacteria</taxon>
        <taxon>Candidatus Desantisiibacteriota</taxon>
    </lineage>
</organism>
<dbReference type="PANTHER" id="PTHR48109">
    <property type="entry name" value="DIHYDROOROTATE DEHYDROGENASE (QUINONE), MITOCHONDRIAL-RELATED"/>
    <property type="match status" value="1"/>
</dbReference>
<comment type="caution">
    <text evidence="9">Lacks conserved residue(s) required for the propagation of feature annotation.</text>
</comment>
<evidence type="ECO:0000313" key="12">
    <source>
        <dbReference type="Proteomes" id="UP000229307"/>
    </source>
</evidence>
<dbReference type="CDD" id="cd04740">
    <property type="entry name" value="DHOD_1B_like"/>
    <property type="match status" value="1"/>
</dbReference>
<dbReference type="EMBL" id="PFMR01000251">
    <property type="protein sequence ID" value="PIZ15604.1"/>
    <property type="molecule type" value="Genomic_DNA"/>
</dbReference>
<dbReference type="InterPro" id="IPR013785">
    <property type="entry name" value="Aldolase_TIM"/>
</dbReference>
<proteinExistence type="inferred from homology"/>
<keyword evidence="8 9" id="KW-0560">Oxidoreductase</keyword>
<dbReference type="GO" id="GO:0044205">
    <property type="term" value="P:'de novo' UMP biosynthetic process"/>
    <property type="evidence" value="ECO:0007669"/>
    <property type="project" value="UniProtKB-UniRule"/>
</dbReference>
<comment type="catalytic activity">
    <reaction evidence="9">
        <text>(S)-dihydroorotate + A = orotate + AH2</text>
        <dbReference type="Rhea" id="RHEA:18073"/>
        <dbReference type="ChEBI" id="CHEBI:13193"/>
        <dbReference type="ChEBI" id="CHEBI:17499"/>
        <dbReference type="ChEBI" id="CHEBI:30839"/>
        <dbReference type="ChEBI" id="CHEBI:30864"/>
    </reaction>
</comment>
<dbReference type="PROSITE" id="PS00912">
    <property type="entry name" value="DHODEHASE_2"/>
    <property type="match status" value="1"/>
</dbReference>
<keyword evidence="4 9" id="KW-0963">Cytoplasm</keyword>
<name>A0A2M7S7Y0_9BACT</name>
<feature type="binding site" evidence="9">
    <location>
        <position position="33"/>
    </location>
    <ligand>
        <name>substrate</name>
    </ligand>
</feature>
<dbReference type="FunFam" id="3.20.20.70:FF:000027">
    <property type="entry name" value="Dihydropyrimidine dehydrogenase [NADP(+)]"/>
    <property type="match status" value="1"/>
</dbReference>
<dbReference type="PANTHER" id="PTHR48109:SF1">
    <property type="entry name" value="DIHYDROOROTATE DEHYDROGENASE (FUMARATE)"/>
    <property type="match status" value="1"/>
</dbReference>
<dbReference type="HAMAP" id="MF_00224">
    <property type="entry name" value="DHO_dh_type1"/>
    <property type="match status" value="1"/>
</dbReference>
<evidence type="ECO:0000256" key="6">
    <source>
        <dbReference type="ARBA" id="ARBA00022643"/>
    </source>
</evidence>
<dbReference type="AlphaFoldDB" id="A0A2M7S7Y0"/>
<dbReference type="InterPro" id="IPR001295">
    <property type="entry name" value="Dihydroorotate_DH_CS"/>
</dbReference>
<dbReference type="InterPro" id="IPR033888">
    <property type="entry name" value="DHOD_1B"/>
</dbReference>
<evidence type="ECO:0000313" key="11">
    <source>
        <dbReference type="EMBL" id="PIZ15604.1"/>
    </source>
</evidence>
<comment type="function">
    <text evidence="9">Catalyzes the conversion of dihydroorotate to orotate.</text>
</comment>
<dbReference type="Proteomes" id="UP000229307">
    <property type="component" value="Unassembled WGS sequence"/>
</dbReference>
<comment type="pathway">
    <text evidence="2 9">Pyrimidine metabolism; UMP biosynthesis via de novo pathway.</text>
</comment>
<accession>A0A2M7S7Y0</accession>
<dbReference type="InterPro" id="IPR005720">
    <property type="entry name" value="Dihydroorotate_DH_cat"/>
</dbReference>
<dbReference type="GO" id="GO:0005737">
    <property type="term" value="C:cytoplasm"/>
    <property type="evidence" value="ECO:0007669"/>
    <property type="project" value="UniProtKB-SubCell"/>
</dbReference>
<dbReference type="GO" id="GO:0004152">
    <property type="term" value="F:dihydroorotate dehydrogenase activity"/>
    <property type="evidence" value="ECO:0007669"/>
    <property type="project" value="UniProtKB-UniRule"/>
</dbReference>
<dbReference type="InterPro" id="IPR012135">
    <property type="entry name" value="Dihydroorotate_DH_1_2"/>
</dbReference>
<reference evidence="12" key="1">
    <citation type="submission" date="2017-09" db="EMBL/GenBank/DDBJ databases">
        <title>Depth-based differentiation of microbial function through sediment-hosted aquifers and enrichment of novel symbionts in the deep terrestrial subsurface.</title>
        <authorList>
            <person name="Probst A.J."/>
            <person name="Ladd B."/>
            <person name="Jarett J.K."/>
            <person name="Geller-Mcgrath D.E."/>
            <person name="Sieber C.M.K."/>
            <person name="Emerson J.B."/>
            <person name="Anantharaman K."/>
            <person name="Thomas B.C."/>
            <person name="Malmstrom R."/>
            <person name="Stieglmeier M."/>
            <person name="Klingl A."/>
            <person name="Woyke T."/>
            <person name="Ryan C.M."/>
            <person name="Banfield J.F."/>
        </authorList>
    </citation>
    <scope>NUCLEOTIDE SEQUENCE [LARGE SCALE GENOMIC DNA]</scope>
</reference>
<comment type="caution">
    <text evidence="11">The sequence shown here is derived from an EMBL/GenBank/DDBJ whole genome shotgun (WGS) entry which is preliminary data.</text>
</comment>
<dbReference type="PIRSF" id="PIRSF000164">
    <property type="entry name" value="DHO_oxidase"/>
    <property type="match status" value="1"/>
</dbReference>
<keyword evidence="7 9" id="KW-0665">Pyrimidine biosynthesis</keyword>
<dbReference type="NCBIfam" id="TIGR01037">
    <property type="entry name" value="pyrD_sub1_fam"/>
    <property type="match status" value="1"/>
</dbReference>
<feature type="domain" description="Dihydroorotate dehydrogenase catalytic" evidence="10">
    <location>
        <begin position="2"/>
        <end position="288"/>
    </location>
</feature>
<feature type="binding site" evidence="9">
    <location>
        <position position="193"/>
    </location>
    <ligand>
        <name>FMN</name>
        <dbReference type="ChEBI" id="CHEBI:58210"/>
    </ligand>
</feature>
<comment type="subcellular location">
    <subcellularLocation>
        <location evidence="1 9">Cytoplasm</location>
    </subcellularLocation>
</comment>
<feature type="binding site" evidence="9">
    <location>
        <begin position="57"/>
        <end position="61"/>
    </location>
    <ligand>
        <name>substrate</name>
    </ligand>
</feature>
<feature type="binding site" evidence="9">
    <location>
        <position position="115"/>
    </location>
    <ligand>
        <name>FMN</name>
        <dbReference type="ChEBI" id="CHEBI:58210"/>
    </ligand>
</feature>